<accession>A0A2H4J6M1</accession>
<protein>
    <submittedName>
        <fullName evidence="1">Uncharacterized protein</fullName>
    </submittedName>
</protein>
<dbReference type="EMBL" id="MF417871">
    <property type="protein sequence ID" value="ASN68126.1"/>
    <property type="molecule type" value="Genomic_DNA"/>
</dbReference>
<reference evidence="1" key="1">
    <citation type="submission" date="2017-06" db="EMBL/GenBank/DDBJ databases">
        <title>Novel phages from South African skin metaviromes.</title>
        <authorList>
            <person name="van Zyl L.J."/>
            <person name="Abrahams Y."/>
            <person name="Stander E.A."/>
            <person name="Kirby B.M."/>
            <person name="Clavaud C."/>
            <person name="Farcet C."/>
            <person name="Breton L."/>
            <person name="Trindade M.I."/>
        </authorList>
    </citation>
    <scope>NUCLEOTIDE SEQUENCE</scope>
</reference>
<evidence type="ECO:0000313" key="1">
    <source>
        <dbReference type="EMBL" id="ASN68126.1"/>
    </source>
</evidence>
<sequence>MKIEASIPVWTDDCNSYPPDLKVEVHENFITLKLEGPEREITIKKTEFDALVRYINL</sequence>
<gene>
    <name evidence="1" type="ORF">8F11_91</name>
</gene>
<name>A0A2H4J6M1_9CAUD</name>
<organism evidence="1">
    <name type="scientific">uncultured Caudovirales phage</name>
    <dbReference type="NCBI Taxonomy" id="2100421"/>
    <lineage>
        <taxon>Viruses</taxon>
        <taxon>Duplodnaviria</taxon>
        <taxon>Heunggongvirae</taxon>
        <taxon>Uroviricota</taxon>
        <taxon>Caudoviricetes</taxon>
        <taxon>Peduoviridae</taxon>
        <taxon>Maltschvirus</taxon>
        <taxon>Maltschvirus maltsch</taxon>
    </lineage>
</organism>
<proteinExistence type="predicted"/>